<reference evidence="1 2" key="1">
    <citation type="journal article" date="2023" name="IMA Fungus">
        <title>Comparative genomic study of the Penicillium genus elucidates a diverse pangenome and 15 lateral gene transfer events.</title>
        <authorList>
            <person name="Petersen C."/>
            <person name="Sorensen T."/>
            <person name="Nielsen M.R."/>
            <person name="Sondergaard T.E."/>
            <person name="Sorensen J.L."/>
            <person name="Fitzpatrick D.A."/>
            <person name="Frisvad J.C."/>
            <person name="Nielsen K.L."/>
        </authorList>
    </citation>
    <scope>NUCLEOTIDE SEQUENCE [LARGE SCALE GENOMIC DNA]</scope>
    <source>
        <strain evidence="1 2">IBT 3361</strain>
    </source>
</reference>
<comment type="caution">
    <text evidence="1">The sequence shown here is derived from an EMBL/GenBank/DDBJ whole genome shotgun (WGS) entry which is preliminary data.</text>
</comment>
<gene>
    <name evidence="1" type="ORF">N7505_005666</name>
</gene>
<organism evidence="1 2">
    <name type="scientific">Penicillium chrysogenum</name>
    <name type="common">Penicillium notatum</name>
    <dbReference type="NCBI Taxonomy" id="5076"/>
    <lineage>
        <taxon>Eukaryota</taxon>
        <taxon>Fungi</taxon>
        <taxon>Dikarya</taxon>
        <taxon>Ascomycota</taxon>
        <taxon>Pezizomycotina</taxon>
        <taxon>Eurotiomycetes</taxon>
        <taxon>Eurotiomycetidae</taxon>
        <taxon>Eurotiales</taxon>
        <taxon>Aspergillaceae</taxon>
        <taxon>Penicillium</taxon>
        <taxon>Penicillium chrysogenum species complex</taxon>
    </lineage>
</organism>
<protein>
    <submittedName>
        <fullName evidence="1">Uncharacterized protein</fullName>
    </submittedName>
</protein>
<proteinExistence type="predicted"/>
<evidence type="ECO:0000313" key="2">
    <source>
        <dbReference type="Proteomes" id="UP001220256"/>
    </source>
</evidence>
<keyword evidence="2" id="KW-1185">Reference proteome</keyword>
<dbReference type="EMBL" id="JAPVEB010000003">
    <property type="protein sequence ID" value="KAJ5269908.1"/>
    <property type="molecule type" value="Genomic_DNA"/>
</dbReference>
<evidence type="ECO:0000313" key="1">
    <source>
        <dbReference type="EMBL" id="KAJ5269908.1"/>
    </source>
</evidence>
<dbReference type="Proteomes" id="UP001220256">
    <property type="component" value="Unassembled WGS sequence"/>
</dbReference>
<sequence>MFQTLEFRSDCLLFRPADKNYRANIWTDVGLYSPADHLQTVARQLPVMRYTKFMVFIKGKREKNWLKHYLPEQSVLVMAKVMCDVTL</sequence>
<accession>A0ABQ8WIZ8</accession>
<name>A0ABQ8WIZ8_PENCH</name>